<proteinExistence type="predicted"/>
<dbReference type="Proteomes" id="UP000243459">
    <property type="component" value="Chromosome 3"/>
</dbReference>
<evidence type="ECO:0000313" key="2">
    <source>
        <dbReference type="EMBL" id="ONK74237.1"/>
    </source>
</evidence>
<keyword evidence="3" id="KW-1185">Reference proteome</keyword>
<evidence type="ECO:0000256" key="1">
    <source>
        <dbReference type="SAM" id="MobiDB-lite"/>
    </source>
</evidence>
<dbReference type="Gramene" id="ONK74237">
    <property type="protein sequence ID" value="ONK74237"/>
    <property type="gene ID" value="A4U43_C03F4200"/>
</dbReference>
<dbReference type="AlphaFoldDB" id="A0A5P1F9Z4"/>
<organism evidence="2 3">
    <name type="scientific">Asparagus officinalis</name>
    <name type="common">Garden asparagus</name>
    <dbReference type="NCBI Taxonomy" id="4686"/>
    <lineage>
        <taxon>Eukaryota</taxon>
        <taxon>Viridiplantae</taxon>
        <taxon>Streptophyta</taxon>
        <taxon>Embryophyta</taxon>
        <taxon>Tracheophyta</taxon>
        <taxon>Spermatophyta</taxon>
        <taxon>Magnoliopsida</taxon>
        <taxon>Liliopsida</taxon>
        <taxon>Asparagales</taxon>
        <taxon>Asparagaceae</taxon>
        <taxon>Asparagoideae</taxon>
        <taxon>Asparagus</taxon>
    </lineage>
</organism>
<gene>
    <name evidence="2" type="ORF">A4U43_C03F4200</name>
</gene>
<feature type="compositionally biased region" description="Polar residues" evidence="1">
    <location>
        <begin position="30"/>
        <end position="79"/>
    </location>
</feature>
<dbReference type="EMBL" id="CM007383">
    <property type="protein sequence ID" value="ONK74237.1"/>
    <property type="molecule type" value="Genomic_DNA"/>
</dbReference>
<feature type="region of interest" description="Disordered" evidence="1">
    <location>
        <begin position="1"/>
        <end position="86"/>
    </location>
</feature>
<evidence type="ECO:0000313" key="3">
    <source>
        <dbReference type="Proteomes" id="UP000243459"/>
    </source>
</evidence>
<protein>
    <submittedName>
        <fullName evidence="2">Uncharacterized protein</fullName>
    </submittedName>
</protein>
<accession>A0A5P1F9Z4</accession>
<sequence length="100" mass="11001">MFRKRLTTPPAAPEEDHQSRQDVSHIADTIPSSEIDSGESPSEVQNDKSPSQIQNNACPSQIQNGSRDGENRTNSSGSSGIAELEQLLEQKTFTRKVFTE</sequence>
<feature type="compositionally biased region" description="Basic and acidic residues" evidence="1">
    <location>
        <begin position="14"/>
        <end position="25"/>
    </location>
</feature>
<reference evidence="3" key="1">
    <citation type="journal article" date="2017" name="Nat. Commun.">
        <title>The asparagus genome sheds light on the origin and evolution of a young Y chromosome.</title>
        <authorList>
            <person name="Harkess A."/>
            <person name="Zhou J."/>
            <person name="Xu C."/>
            <person name="Bowers J.E."/>
            <person name="Van der Hulst R."/>
            <person name="Ayyampalayam S."/>
            <person name="Mercati F."/>
            <person name="Riccardi P."/>
            <person name="McKain M.R."/>
            <person name="Kakrana A."/>
            <person name="Tang H."/>
            <person name="Ray J."/>
            <person name="Groenendijk J."/>
            <person name="Arikit S."/>
            <person name="Mathioni S.M."/>
            <person name="Nakano M."/>
            <person name="Shan H."/>
            <person name="Telgmann-Rauber A."/>
            <person name="Kanno A."/>
            <person name="Yue Z."/>
            <person name="Chen H."/>
            <person name="Li W."/>
            <person name="Chen Y."/>
            <person name="Xu X."/>
            <person name="Zhang Y."/>
            <person name="Luo S."/>
            <person name="Chen H."/>
            <person name="Gao J."/>
            <person name="Mao Z."/>
            <person name="Pires J.C."/>
            <person name="Luo M."/>
            <person name="Kudrna D."/>
            <person name="Wing R.A."/>
            <person name="Meyers B.C."/>
            <person name="Yi K."/>
            <person name="Kong H."/>
            <person name="Lavrijsen P."/>
            <person name="Sunseri F."/>
            <person name="Falavigna A."/>
            <person name="Ye Y."/>
            <person name="Leebens-Mack J.H."/>
            <person name="Chen G."/>
        </authorList>
    </citation>
    <scope>NUCLEOTIDE SEQUENCE [LARGE SCALE GENOMIC DNA]</scope>
    <source>
        <strain evidence="3">cv. DH0086</strain>
    </source>
</reference>
<name>A0A5P1F9Z4_ASPOF</name>